<dbReference type="KEGG" id="pkc:PKB_4259"/>
<evidence type="ECO:0000256" key="2">
    <source>
        <dbReference type="ARBA" id="ARBA00009347"/>
    </source>
</evidence>
<evidence type="ECO:0000259" key="7">
    <source>
        <dbReference type="Pfam" id="PF02771"/>
    </source>
</evidence>
<gene>
    <name evidence="8" type="ORF">PKB_4259</name>
</gene>
<reference evidence="8 9" key="2">
    <citation type="submission" date="2014-05" db="EMBL/GenBank/DDBJ databases">
        <title>Genome sequence of the 3-chlorobenzoate degrading bacterium Pseudomonas knackmussii B13 shows multiple evidence for horizontal gene transfer.</title>
        <authorList>
            <person name="Miyazaki R."/>
            <person name="Bertelli C."/>
            <person name="Falquet L."/>
            <person name="Robinson-Rechavi M."/>
            <person name="Gharib W."/>
            <person name="Roy S."/>
            <person name="Van der Meer J.R."/>
        </authorList>
    </citation>
    <scope>NUCLEOTIDE SEQUENCE [LARGE SCALE GENOMIC DNA]</scope>
    <source>
        <strain evidence="8 9">B13</strain>
    </source>
</reference>
<sequence>MDFTFNDDQLSFQDSVRAFLTNQVTPERLRELWDSESGRCDALWAQLAELGLTVLNVPEAYGGLGLDETDWVLPAQECGYAALPEPLLDTLLVGVPLLAALGAEHEALKSDWLGRIAEGRARLAVGHPDNLLVADAHVADLLILGSRDEVHAVPRAAVELTRSPALDPGRQLFSVQWTPSAQTLVASGEQACTLWAAAFERGALACAAQQLGLARRMVDLAVDYSFERKQFGKPIGSFQAVKHLMADVAVLIEFAKAPLYRAAQSIAEGHSQAALHVSQARLACAEASQLAAKHAIQVHGAMGYTWEVDLQIYMKRAWALDKVWGDRSLHKARLCQALFAGELNAGAGHTFGS</sequence>
<feature type="domain" description="Acyl-CoA dehydrogenase/oxidase C-terminal" evidence="6">
    <location>
        <begin position="197"/>
        <end position="319"/>
    </location>
</feature>
<dbReference type="PANTHER" id="PTHR43884:SF20">
    <property type="entry name" value="ACYL-COA DEHYDROGENASE FADE28"/>
    <property type="match status" value="1"/>
</dbReference>
<dbReference type="HOGENOM" id="CLU_018204_5_1_6"/>
<comment type="cofactor">
    <cofactor evidence="1">
        <name>FAD</name>
        <dbReference type="ChEBI" id="CHEBI:57692"/>
    </cofactor>
</comment>
<proteinExistence type="inferred from homology"/>
<comment type="similarity">
    <text evidence="2">Belongs to the acyl-CoA dehydrogenase family.</text>
</comment>
<dbReference type="InterPro" id="IPR036250">
    <property type="entry name" value="AcylCo_DH-like_C"/>
</dbReference>
<dbReference type="PATRIC" id="fig|1301098.3.peg.4268"/>
<dbReference type="PANTHER" id="PTHR43884">
    <property type="entry name" value="ACYL-COA DEHYDROGENASE"/>
    <property type="match status" value="1"/>
</dbReference>
<evidence type="ECO:0000313" key="9">
    <source>
        <dbReference type="Proteomes" id="UP000025241"/>
    </source>
</evidence>
<dbReference type="Pfam" id="PF00441">
    <property type="entry name" value="Acyl-CoA_dh_1"/>
    <property type="match status" value="1"/>
</dbReference>
<keyword evidence="5" id="KW-0560">Oxidoreductase</keyword>
<dbReference type="RefSeq" id="WP_043254186.1">
    <property type="nucleotide sequence ID" value="NZ_HG322950.1"/>
</dbReference>
<dbReference type="InterPro" id="IPR037069">
    <property type="entry name" value="AcylCoA_DH/ox_N_sf"/>
</dbReference>
<feature type="domain" description="Acyl-CoA dehydrogenase/oxidase N-terminal" evidence="7">
    <location>
        <begin position="7"/>
        <end position="119"/>
    </location>
</feature>
<dbReference type="OrthoDB" id="9769473at2"/>
<reference evidence="8 9" key="1">
    <citation type="submission" date="2013-03" db="EMBL/GenBank/DDBJ databases">
        <authorList>
            <person name="Linke B."/>
        </authorList>
    </citation>
    <scope>NUCLEOTIDE SEQUENCE [LARGE SCALE GENOMIC DNA]</scope>
    <source>
        <strain evidence="8 9">B13</strain>
    </source>
</reference>
<dbReference type="InterPro" id="IPR013786">
    <property type="entry name" value="AcylCoA_DH/ox_N"/>
</dbReference>
<dbReference type="AlphaFoldDB" id="A0A024HLW1"/>
<dbReference type="InterPro" id="IPR009100">
    <property type="entry name" value="AcylCoA_DH/oxidase_NM_dom_sf"/>
</dbReference>
<dbReference type="Gene3D" id="1.20.140.10">
    <property type="entry name" value="Butyryl-CoA Dehydrogenase, subunit A, domain 3"/>
    <property type="match status" value="1"/>
</dbReference>
<evidence type="ECO:0000256" key="1">
    <source>
        <dbReference type="ARBA" id="ARBA00001974"/>
    </source>
</evidence>
<keyword evidence="3" id="KW-0285">Flavoprotein</keyword>
<dbReference type="eggNOG" id="COG1960">
    <property type="taxonomic scope" value="Bacteria"/>
</dbReference>
<dbReference type="GO" id="GO:0050660">
    <property type="term" value="F:flavin adenine dinucleotide binding"/>
    <property type="evidence" value="ECO:0007669"/>
    <property type="project" value="InterPro"/>
</dbReference>
<dbReference type="Pfam" id="PF02771">
    <property type="entry name" value="Acyl-CoA_dh_N"/>
    <property type="match status" value="1"/>
</dbReference>
<protein>
    <submittedName>
        <fullName evidence="8">Acyl-CoA dehydrogenase</fullName>
    </submittedName>
</protein>
<dbReference type="InterPro" id="IPR009075">
    <property type="entry name" value="AcylCo_DH/oxidase_C"/>
</dbReference>
<evidence type="ECO:0000256" key="4">
    <source>
        <dbReference type="ARBA" id="ARBA00022827"/>
    </source>
</evidence>
<evidence type="ECO:0000256" key="5">
    <source>
        <dbReference type="ARBA" id="ARBA00023002"/>
    </source>
</evidence>
<evidence type="ECO:0000313" key="8">
    <source>
        <dbReference type="EMBL" id="CDF85584.1"/>
    </source>
</evidence>
<dbReference type="Proteomes" id="UP000025241">
    <property type="component" value="Chromosome I"/>
</dbReference>
<dbReference type="SUPFAM" id="SSF47203">
    <property type="entry name" value="Acyl-CoA dehydrogenase C-terminal domain-like"/>
    <property type="match status" value="1"/>
</dbReference>
<evidence type="ECO:0000259" key="6">
    <source>
        <dbReference type="Pfam" id="PF00441"/>
    </source>
</evidence>
<dbReference type="SUPFAM" id="SSF56645">
    <property type="entry name" value="Acyl-CoA dehydrogenase NM domain-like"/>
    <property type="match status" value="1"/>
</dbReference>
<dbReference type="STRING" id="1301098.PKB_4259"/>
<name>A0A024HLW1_PSEKB</name>
<keyword evidence="9" id="KW-1185">Reference proteome</keyword>
<dbReference type="GO" id="GO:0003995">
    <property type="term" value="F:acyl-CoA dehydrogenase activity"/>
    <property type="evidence" value="ECO:0007669"/>
    <property type="project" value="TreeGrafter"/>
</dbReference>
<accession>A0A024HLW1</accession>
<evidence type="ECO:0000256" key="3">
    <source>
        <dbReference type="ARBA" id="ARBA00022630"/>
    </source>
</evidence>
<dbReference type="Gene3D" id="1.10.540.10">
    <property type="entry name" value="Acyl-CoA dehydrogenase/oxidase, N-terminal domain"/>
    <property type="match status" value="1"/>
</dbReference>
<keyword evidence="4" id="KW-0274">FAD</keyword>
<organism evidence="8 9">
    <name type="scientific">Pseudomonas knackmussii (strain DSM 6978 / CCUG 54928 / LMG 23759 / B13)</name>
    <dbReference type="NCBI Taxonomy" id="1301098"/>
    <lineage>
        <taxon>Bacteria</taxon>
        <taxon>Pseudomonadati</taxon>
        <taxon>Pseudomonadota</taxon>
        <taxon>Gammaproteobacteria</taxon>
        <taxon>Pseudomonadales</taxon>
        <taxon>Pseudomonadaceae</taxon>
        <taxon>Pseudomonas</taxon>
    </lineage>
</organism>
<dbReference type="EMBL" id="HG322950">
    <property type="protein sequence ID" value="CDF85584.1"/>
    <property type="molecule type" value="Genomic_DNA"/>
</dbReference>